<sequence length="58" mass="6444">MGAVTDVNQVVWAFATRTHPEHGEVHFPAEPTAALSVYPSEQQKPTYRADKVLQLPAR</sequence>
<dbReference type="Pfam" id="PF20696">
    <property type="entry name" value="UbiD_C"/>
    <property type="match status" value="1"/>
</dbReference>
<evidence type="ECO:0000313" key="3">
    <source>
        <dbReference type="Proteomes" id="UP001501570"/>
    </source>
</evidence>
<comment type="caution">
    <text evidence="2">The sequence shown here is derived from an EMBL/GenBank/DDBJ whole genome shotgun (WGS) entry which is preliminary data.</text>
</comment>
<protein>
    <recommendedName>
        <fullName evidence="1">3-octaprenyl-4-hydroxybenzoate carboxy-lyase-like C-terminal domain-containing protein</fullName>
    </recommendedName>
</protein>
<accession>A0ABP9RMV6</accession>
<dbReference type="EMBL" id="BAABJQ010000003">
    <property type="protein sequence ID" value="GAA5180461.1"/>
    <property type="molecule type" value="Genomic_DNA"/>
</dbReference>
<organism evidence="2 3">
    <name type="scientific">Rugosimonospora acidiphila</name>
    <dbReference type="NCBI Taxonomy" id="556531"/>
    <lineage>
        <taxon>Bacteria</taxon>
        <taxon>Bacillati</taxon>
        <taxon>Actinomycetota</taxon>
        <taxon>Actinomycetes</taxon>
        <taxon>Micromonosporales</taxon>
        <taxon>Micromonosporaceae</taxon>
        <taxon>Rugosimonospora</taxon>
    </lineage>
</organism>
<proteinExistence type="predicted"/>
<dbReference type="InterPro" id="IPR049381">
    <property type="entry name" value="UbiD-like_C"/>
</dbReference>
<dbReference type="Gene3D" id="3.40.1670.10">
    <property type="entry name" value="UbiD C-terminal domain-like"/>
    <property type="match status" value="1"/>
</dbReference>
<dbReference type="RefSeq" id="WP_345626990.1">
    <property type="nucleotide sequence ID" value="NZ_BAABJQ010000003.1"/>
</dbReference>
<name>A0ABP9RMV6_9ACTN</name>
<dbReference type="SUPFAM" id="SSF143968">
    <property type="entry name" value="UbiD C-terminal domain-like"/>
    <property type="match status" value="1"/>
</dbReference>
<keyword evidence="3" id="KW-1185">Reference proteome</keyword>
<evidence type="ECO:0000313" key="2">
    <source>
        <dbReference type="EMBL" id="GAA5180461.1"/>
    </source>
</evidence>
<evidence type="ECO:0000259" key="1">
    <source>
        <dbReference type="Pfam" id="PF20696"/>
    </source>
</evidence>
<reference evidence="3" key="1">
    <citation type="journal article" date="2019" name="Int. J. Syst. Evol. Microbiol.">
        <title>The Global Catalogue of Microorganisms (GCM) 10K type strain sequencing project: providing services to taxonomists for standard genome sequencing and annotation.</title>
        <authorList>
            <consortium name="The Broad Institute Genomics Platform"/>
            <consortium name="The Broad Institute Genome Sequencing Center for Infectious Disease"/>
            <person name="Wu L."/>
            <person name="Ma J."/>
        </authorList>
    </citation>
    <scope>NUCLEOTIDE SEQUENCE [LARGE SCALE GENOMIC DNA]</scope>
    <source>
        <strain evidence="3">JCM 18304</strain>
    </source>
</reference>
<feature type="domain" description="3-octaprenyl-4-hydroxybenzoate carboxy-lyase-like C-terminal" evidence="1">
    <location>
        <begin position="4"/>
        <end position="44"/>
    </location>
</feature>
<gene>
    <name evidence="2" type="ORF">GCM10023322_12820</name>
</gene>
<dbReference type="Proteomes" id="UP001501570">
    <property type="component" value="Unassembled WGS sequence"/>
</dbReference>